<dbReference type="AlphaFoldDB" id="A0A1M6JSD0"/>
<keyword evidence="2" id="KW-1185">Reference proteome</keyword>
<name>A0A1M6JSD0_9FIRM</name>
<proteinExistence type="predicted"/>
<gene>
    <name evidence="1" type="ORF">SAMN05444373_106113</name>
</gene>
<sequence length="53" mass="5767">MDMFHINEGGTADIQSVPMFGTDFLISGFEPAAGYPSRTDEMPVAILKESEDT</sequence>
<accession>A0A1M6JSD0</accession>
<reference evidence="1 2" key="1">
    <citation type="submission" date="2016-11" db="EMBL/GenBank/DDBJ databases">
        <authorList>
            <person name="Varghese N."/>
            <person name="Submissions S."/>
        </authorList>
    </citation>
    <scope>NUCLEOTIDE SEQUENCE [LARGE SCALE GENOMIC DNA]</scope>
    <source>
        <strain evidence="1 2">DSM 19027</strain>
    </source>
</reference>
<dbReference type="Proteomes" id="UP000324781">
    <property type="component" value="Unassembled WGS sequence"/>
</dbReference>
<protein>
    <submittedName>
        <fullName evidence="1">Uncharacterized protein</fullName>
    </submittedName>
</protein>
<organism evidence="1 2">
    <name type="scientific">Thermoclostridium caenicola</name>
    <dbReference type="NCBI Taxonomy" id="659425"/>
    <lineage>
        <taxon>Bacteria</taxon>
        <taxon>Bacillati</taxon>
        <taxon>Bacillota</taxon>
        <taxon>Clostridia</taxon>
        <taxon>Eubacteriales</taxon>
        <taxon>Oscillospiraceae</taxon>
        <taxon>Thermoclostridium</taxon>
    </lineage>
</organism>
<evidence type="ECO:0000313" key="1">
    <source>
        <dbReference type="EMBL" id="SHJ49563.1"/>
    </source>
</evidence>
<dbReference type="EMBL" id="FQZP01000061">
    <property type="protein sequence ID" value="SHJ49563.1"/>
    <property type="molecule type" value="Genomic_DNA"/>
</dbReference>
<evidence type="ECO:0000313" key="2">
    <source>
        <dbReference type="Proteomes" id="UP000324781"/>
    </source>
</evidence>